<evidence type="ECO:0000313" key="2">
    <source>
        <dbReference type="Proteomes" id="UP000286434"/>
    </source>
</evidence>
<organism evidence="1 2">
    <name type="scientific">Anoxybacillus flavithermus</name>
    <dbReference type="NCBI Taxonomy" id="33934"/>
    <lineage>
        <taxon>Bacteria</taxon>
        <taxon>Bacillati</taxon>
        <taxon>Bacillota</taxon>
        <taxon>Bacilli</taxon>
        <taxon>Bacillales</taxon>
        <taxon>Anoxybacillaceae</taxon>
        <taxon>Anoxybacillus</taxon>
    </lineage>
</organism>
<proteinExistence type="predicted"/>
<evidence type="ECO:0000313" key="1">
    <source>
        <dbReference type="EMBL" id="RWU13427.1"/>
    </source>
</evidence>
<accession>A0AAX1ZZK7</accession>
<gene>
    <name evidence="1" type="ORF">EA138_07490</name>
</gene>
<reference evidence="1 2" key="1">
    <citation type="submission" date="2019-01" db="EMBL/GenBank/DDBJ databases">
        <title>Anoxybacillus flavithermus in powdered infant formula.</title>
        <authorList>
            <person name="Rhee M.S."/>
            <person name="Choi I.-G."/>
            <person name="Cho T.J."/>
            <person name="Park B."/>
        </authorList>
    </citation>
    <scope>NUCLEOTIDE SEQUENCE [LARGE SCALE GENOMIC DNA]</scope>
    <source>
        <strain evidence="1 2">FHS-PPAM212</strain>
    </source>
</reference>
<protein>
    <submittedName>
        <fullName evidence="1">Uncharacterized protein</fullName>
    </submittedName>
</protein>
<dbReference type="Proteomes" id="UP000286434">
    <property type="component" value="Unassembled WGS sequence"/>
</dbReference>
<comment type="caution">
    <text evidence="1">The sequence shown here is derived from an EMBL/GenBank/DDBJ whole genome shotgun (WGS) entry which is preliminary data.</text>
</comment>
<dbReference type="AlphaFoldDB" id="A0AAX1ZZK7"/>
<dbReference type="RefSeq" id="WP_035018400.1">
    <property type="nucleotide sequence ID" value="NZ_JABJUU010000091.1"/>
</dbReference>
<dbReference type="EMBL" id="SBBW01000023">
    <property type="protein sequence ID" value="RWU13427.1"/>
    <property type="molecule type" value="Genomic_DNA"/>
</dbReference>
<sequence>MEKIDEKIKKYNQIKIDLLKIVKCIDCCTEDEKELYQNIAIEYSKELKRLKKSIESAYDVKICDYCFYLDEKE</sequence>
<name>A0AAX1ZZK7_9BACL</name>